<sequence length="412" mass="44879">MDDVSGTLDALWRIEGSRIVATLARVTGDLAEAEDLAQEALAEALRSWPTTGVPRNPAAWLTTVARRRAIDGWRRREALDDRRRSLARDLASLADDVWQPIDDDLLRLVFTACHPALPREGQVALTLRVVASLSTAEIARLLVVSVPAVQQRIVRAKRTLSEARVPFEVPDHTEWKPRLNAVLTVVYLLFTEGYAATSGDRWVRRDLADEALRVGRVLGRLLPREPEVHGLVALMELQASRFAARTDAAGDPVLLADQDRRLWDQAQLRRGLAALDRVDALGRGRGPYALQAAIAACHATAPSFAATDWERIVVLYDALLALSPGPVVRLNRAAALSMTTDGTRPALAEVEAITAGGDLATSHLVTSVRAELLQRLGRTAEARGEFLSAAAQATNDRERAWLEGKAAKLAPS</sequence>
<dbReference type="Pfam" id="PF04542">
    <property type="entry name" value="Sigma70_r2"/>
    <property type="match status" value="1"/>
</dbReference>
<dbReference type="EMBL" id="CP101990">
    <property type="protein sequence ID" value="UUI67187.1"/>
    <property type="molecule type" value="Genomic_DNA"/>
</dbReference>
<dbReference type="InterPro" id="IPR013325">
    <property type="entry name" value="RNA_pol_sigma_r2"/>
</dbReference>
<keyword evidence="5" id="KW-0238">DNA-binding</keyword>
<dbReference type="InterPro" id="IPR036388">
    <property type="entry name" value="WH-like_DNA-bd_sf"/>
</dbReference>
<dbReference type="SUPFAM" id="SSF88659">
    <property type="entry name" value="Sigma3 and sigma4 domains of RNA polymerase sigma factors"/>
    <property type="match status" value="1"/>
</dbReference>
<dbReference type="InterPro" id="IPR007627">
    <property type="entry name" value="RNA_pol_sigma70_r2"/>
</dbReference>
<evidence type="ECO:0000259" key="6">
    <source>
        <dbReference type="Pfam" id="PF04542"/>
    </source>
</evidence>
<dbReference type="Gene3D" id="1.10.10.10">
    <property type="entry name" value="Winged helix-like DNA-binding domain superfamily/Winged helix DNA-binding domain"/>
    <property type="match status" value="1"/>
</dbReference>
<evidence type="ECO:0000313" key="10">
    <source>
        <dbReference type="Proteomes" id="UP001315860"/>
    </source>
</evidence>
<evidence type="ECO:0000256" key="3">
    <source>
        <dbReference type="ARBA" id="ARBA00023082"/>
    </source>
</evidence>
<dbReference type="Proteomes" id="UP001315860">
    <property type="component" value="Chromosome"/>
</dbReference>
<accession>A0ABY5K9Q4</accession>
<dbReference type="Pfam" id="PF08281">
    <property type="entry name" value="Sigma70_r4_2"/>
    <property type="match status" value="1"/>
</dbReference>
<dbReference type="SUPFAM" id="SSF88946">
    <property type="entry name" value="Sigma2 domain of RNA polymerase sigma factors"/>
    <property type="match status" value="1"/>
</dbReference>
<keyword evidence="2 5" id="KW-0805">Transcription regulation</keyword>
<comment type="similarity">
    <text evidence="1 5">Belongs to the sigma-70 factor family. ECF subfamily.</text>
</comment>
<dbReference type="RefSeq" id="WP_232416398.1">
    <property type="nucleotide sequence ID" value="NZ_CP101990.1"/>
</dbReference>
<dbReference type="Gene3D" id="1.10.1740.10">
    <property type="match status" value="1"/>
</dbReference>
<dbReference type="InterPro" id="IPR013324">
    <property type="entry name" value="RNA_pol_sigma_r3/r4-like"/>
</dbReference>
<dbReference type="PROSITE" id="PS01063">
    <property type="entry name" value="SIGMA70_ECF"/>
    <property type="match status" value="1"/>
</dbReference>
<gene>
    <name evidence="9" type="ORF">NP095_08165</name>
</gene>
<dbReference type="InterPro" id="IPR014284">
    <property type="entry name" value="RNA_pol_sigma-70_dom"/>
</dbReference>
<organism evidence="9 10">
    <name type="scientific">Aeromicrobium duanguangcaii</name>
    <dbReference type="NCBI Taxonomy" id="2968086"/>
    <lineage>
        <taxon>Bacteria</taxon>
        <taxon>Bacillati</taxon>
        <taxon>Actinomycetota</taxon>
        <taxon>Actinomycetes</taxon>
        <taxon>Propionibacteriales</taxon>
        <taxon>Nocardioidaceae</taxon>
        <taxon>Aeromicrobium</taxon>
    </lineage>
</organism>
<dbReference type="Pfam" id="PF20239">
    <property type="entry name" value="DUF6596"/>
    <property type="match status" value="1"/>
</dbReference>
<dbReference type="NCBIfam" id="TIGR02937">
    <property type="entry name" value="sigma70-ECF"/>
    <property type="match status" value="1"/>
</dbReference>
<evidence type="ECO:0000256" key="5">
    <source>
        <dbReference type="RuleBase" id="RU000716"/>
    </source>
</evidence>
<evidence type="ECO:0000256" key="2">
    <source>
        <dbReference type="ARBA" id="ARBA00023015"/>
    </source>
</evidence>
<dbReference type="InterPro" id="IPR013249">
    <property type="entry name" value="RNA_pol_sigma70_r4_t2"/>
</dbReference>
<keyword evidence="3 5" id="KW-0731">Sigma factor</keyword>
<dbReference type="InterPro" id="IPR000838">
    <property type="entry name" value="RNA_pol_sigma70_ECF_CS"/>
</dbReference>
<dbReference type="PANTHER" id="PTHR47756">
    <property type="entry name" value="BLL6612 PROTEIN-RELATED"/>
    <property type="match status" value="1"/>
</dbReference>
<evidence type="ECO:0000259" key="7">
    <source>
        <dbReference type="Pfam" id="PF08281"/>
    </source>
</evidence>
<reference evidence="9 10" key="1">
    <citation type="submission" date="2022-07" db="EMBL/GenBank/DDBJ databases">
        <title>Novel species in genus Aeromicrobium.</title>
        <authorList>
            <person name="Ye L."/>
        </authorList>
    </citation>
    <scope>NUCLEOTIDE SEQUENCE [LARGE SCALE GENOMIC DNA]</scope>
    <source>
        <strain evidence="10">zg-Y50</strain>
    </source>
</reference>
<name>A0ABY5K9Q4_9ACTN</name>
<keyword evidence="10" id="KW-1185">Reference proteome</keyword>
<proteinExistence type="inferred from homology"/>
<protein>
    <recommendedName>
        <fullName evidence="5">RNA polymerase sigma factor</fullName>
    </recommendedName>
</protein>
<dbReference type="InterPro" id="IPR046531">
    <property type="entry name" value="DUF6596"/>
</dbReference>
<evidence type="ECO:0000256" key="1">
    <source>
        <dbReference type="ARBA" id="ARBA00010641"/>
    </source>
</evidence>
<evidence type="ECO:0000259" key="8">
    <source>
        <dbReference type="Pfam" id="PF20239"/>
    </source>
</evidence>
<dbReference type="PANTHER" id="PTHR47756:SF2">
    <property type="entry name" value="BLL6612 PROTEIN"/>
    <property type="match status" value="1"/>
</dbReference>
<evidence type="ECO:0000256" key="4">
    <source>
        <dbReference type="ARBA" id="ARBA00023163"/>
    </source>
</evidence>
<feature type="domain" description="RNA polymerase sigma-70 region 2" evidence="6">
    <location>
        <begin position="17"/>
        <end position="77"/>
    </location>
</feature>
<evidence type="ECO:0000313" key="9">
    <source>
        <dbReference type="EMBL" id="UUI67187.1"/>
    </source>
</evidence>
<feature type="domain" description="RNA polymerase sigma factor 70 region 4 type 2" evidence="7">
    <location>
        <begin position="110"/>
        <end position="160"/>
    </location>
</feature>
<keyword evidence="4 5" id="KW-0804">Transcription</keyword>
<feature type="domain" description="DUF6596" evidence="8">
    <location>
        <begin position="178"/>
        <end position="277"/>
    </location>
</feature>